<evidence type="ECO:0000256" key="3">
    <source>
        <dbReference type="ARBA" id="ARBA00022645"/>
    </source>
</evidence>
<evidence type="ECO:0000313" key="13">
    <source>
        <dbReference type="EMBL" id="KAK2184078.1"/>
    </source>
</evidence>
<keyword evidence="7" id="KW-0378">Hydrolase</keyword>
<protein>
    <recommendedName>
        <fullName evidence="12">Peptidase M14 domain-containing protein</fullName>
    </recommendedName>
</protein>
<feature type="domain" description="Peptidase M14" evidence="12">
    <location>
        <begin position="131"/>
        <end position="426"/>
    </location>
</feature>
<feature type="active site" description="Proton donor/acceptor" evidence="11">
    <location>
        <position position="390"/>
    </location>
</feature>
<evidence type="ECO:0000256" key="4">
    <source>
        <dbReference type="ARBA" id="ARBA00022670"/>
    </source>
</evidence>
<dbReference type="InterPro" id="IPR000834">
    <property type="entry name" value="Peptidase_M14"/>
</dbReference>
<dbReference type="FunFam" id="3.40.630.10:FF:000084">
    <property type="entry name" value="Carboxypeptidase B2"/>
    <property type="match status" value="1"/>
</dbReference>
<keyword evidence="9" id="KW-0482">Metalloprotease</keyword>
<dbReference type="PROSITE" id="PS52035">
    <property type="entry name" value="PEPTIDASE_M14"/>
    <property type="match status" value="1"/>
</dbReference>
<comment type="similarity">
    <text evidence="2 11">Belongs to the peptidase M14 family.</text>
</comment>
<dbReference type="InterPro" id="IPR057246">
    <property type="entry name" value="CARBOXYPEPT_ZN_1"/>
</dbReference>
<proteinExistence type="inferred from homology"/>
<keyword evidence="3" id="KW-0121">Carboxypeptidase</keyword>
<dbReference type="GO" id="GO:0008270">
    <property type="term" value="F:zinc ion binding"/>
    <property type="evidence" value="ECO:0007669"/>
    <property type="project" value="InterPro"/>
</dbReference>
<organism evidence="13 14">
    <name type="scientific">Ridgeia piscesae</name>
    <name type="common">Tubeworm</name>
    <dbReference type="NCBI Taxonomy" id="27915"/>
    <lineage>
        <taxon>Eukaryota</taxon>
        <taxon>Metazoa</taxon>
        <taxon>Spiralia</taxon>
        <taxon>Lophotrochozoa</taxon>
        <taxon>Annelida</taxon>
        <taxon>Polychaeta</taxon>
        <taxon>Sedentaria</taxon>
        <taxon>Canalipalpata</taxon>
        <taxon>Sabellida</taxon>
        <taxon>Siboglinidae</taxon>
        <taxon>Ridgeia</taxon>
    </lineage>
</organism>
<dbReference type="PRINTS" id="PR00765">
    <property type="entry name" value="CRBOXYPTASEA"/>
</dbReference>
<evidence type="ECO:0000256" key="2">
    <source>
        <dbReference type="ARBA" id="ARBA00005988"/>
    </source>
</evidence>
<evidence type="ECO:0000256" key="8">
    <source>
        <dbReference type="ARBA" id="ARBA00022833"/>
    </source>
</evidence>
<dbReference type="InterPro" id="IPR036990">
    <property type="entry name" value="M14A-like_propep"/>
</dbReference>
<keyword evidence="14" id="KW-1185">Reference proteome</keyword>
<keyword evidence="8" id="KW-0862">Zinc</keyword>
<dbReference type="Pfam" id="PF00246">
    <property type="entry name" value="Peptidase_M14"/>
    <property type="match status" value="1"/>
</dbReference>
<evidence type="ECO:0000256" key="11">
    <source>
        <dbReference type="PROSITE-ProRule" id="PRU01379"/>
    </source>
</evidence>
<dbReference type="SMART" id="SM00631">
    <property type="entry name" value="Zn_pept"/>
    <property type="match status" value="1"/>
</dbReference>
<dbReference type="GO" id="GO:0005615">
    <property type="term" value="C:extracellular space"/>
    <property type="evidence" value="ECO:0007669"/>
    <property type="project" value="TreeGrafter"/>
</dbReference>
<evidence type="ECO:0000256" key="6">
    <source>
        <dbReference type="ARBA" id="ARBA00022729"/>
    </source>
</evidence>
<keyword evidence="4" id="KW-0645">Protease</keyword>
<evidence type="ECO:0000256" key="9">
    <source>
        <dbReference type="ARBA" id="ARBA00023049"/>
    </source>
</evidence>
<dbReference type="PANTHER" id="PTHR11705">
    <property type="entry name" value="PROTEASE FAMILY M14 CARBOXYPEPTIDASE A,B"/>
    <property type="match status" value="1"/>
</dbReference>
<dbReference type="GO" id="GO:0006508">
    <property type="term" value="P:proteolysis"/>
    <property type="evidence" value="ECO:0007669"/>
    <property type="project" value="UniProtKB-KW"/>
</dbReference>
<dbReference type="PANTHER" id="PTHR11705:SF91">
    <property type="entry name" value="FI01817P-RELATED"/>
    <property type="match status" value="1"/>
</dbReference>
<dbReference type="SUPFAM" id="SSF53187">
    <property type="entry name" value="Zn-dependent exopeptidases"/>
    <property type="match status" value="1"/>
</dbReference>
<keyword evidence="10" id="KW-1015">Disulfide bond</keyword>
<sequence>MILLDQDGVSALYQSVSLVLSPDRTMAVKASLAAHNIHVKVVVDDLQKVLNDIMKQNDEARQRQLVASESNYTESPARQRTRMSNAVYCLLRFSEGKDWQKWREQVLADPTWRTWICSGVPPNKPPVQPEHYMNTTEIVRWLTQAGNASSIAKTFSIGNSYEGRPTMCMKINDENQSLPIVWVDAGMHAREWISVSTAIYLIHRILFGKDSDAIYLRKNFRWYIVPNSNPDGYDYSWKHNRLWRKTRVPHTERCNGTDLNRNFGFHWGETGGCRGGDPCSDVYRGPKPFSDVESRNLRDAIWPLRTDTKLLLNLHSYHQSWLLPFTGLVSKTNDYDALKTMADKAVASLKSIHGKVFQVGRLQDFFYRVSGTELDWAKGVANITYAYVLELRPHLYADGGFTASPSNIVPSGEEIFAALVTCCRSL</sequence>
<dbReference type="EMBL" id="JAODUO010000283">
    <property type="protein sequence ID" value="KAK2184078.1"/>
    <property type="molecule type" value="Genomic_DNA"/>
</dbReference>
<evidence type="ECO:0000313" key="14">
    <source>
        <dbReference type="Proteomes" id="UP001209878"/>
    </source>
</evidence>
<accession>A0AAD9NX53</accession>
<dbReference type="PROSITE" id="PS00132">
    <property type="entry name" value="CARBOXYPEPT_ZN_1"/>
    <property type="match status" value="1"/>
</dbReference>
<keyword evidence="5" id="KW-0479">Metal-binding</keyword>
<dbReference type="Gene3D" id="3.30.70.340">
    <property type="entry name" value="Metallocarboxypeptidase-like"/>
    <property type="match status" value="1"/>
</dbReference>
<name>A0AAD9NX53_RIDPI</name>
<comment type="caution">
    <text evidence="13">The sequence shown here is derived from an EMBL/GenBank/DDBJ whole genome shotgun (WGS) entry which is preliminary data.</text>
</comment>
<evidence type="ECO:0000256" key="1">
    <source>
        <dbReference type="ARBA" id="ARBA00001947"/>
    </source>
</evidence>
<keyword evidence="6" id="KW-0732">Signal</keyword>
<dbReference type="GO" id="GO:0004181">
    <property type="term" value="F:metallocarboxypeptidase activity"/>
    <property type="evidence" value="ECO:0007669"/>
    <property type="project" value="InterPro"/>
</dbReference>
<dbReference type="AlphaFoldDB" id="A0AAD9NX53"/>
<comment type="cofactor">
    <cofactor evidence="1">
        <name>Zn(2+)</name>
        <dbReference type="ChEBI" id="CHEBI:29105"/>
    </cofactor>
</comment>
<evidence type="ECO:0000256" key="7">
    <source>
        <dbReference type="ARBA" id="ARBA00022801"/>
    </source>
</evidence>
<evidence type="ECO:0000256" key="5">
    <source>
        <dbReference type="ARBA" id="ARBA00022723"/>
    </source>
</evidence>
<dbReference type="Proteomes" id="UP001209878">
    <property type="component" value="Unassembled WGS sequence"/>
</dbReference>
<evidence type="ECO:0000256" key="10">
    <source>
        <dbReference type="ARBA" id="ARBA00023157"/>
    </source>
</evidence>
<gene>
    <name evidence="13" type="ORF">NP493_283g02000</name>
</gene>
<evidence type="ECO:0000259" key="12">
    <source>
        <dbReference type="PROSITE" id="PS52035"/>
    </source>
</evidence>
<dbReference type="Gene3D" id="3.40.630.10">
    <property type="entry name" value="Zn peptidases"/>
    <property type="match status" value="1"/>
</dbReference>
<reference evidence="13" key="1">
    <citation type="journal article" date="2023" name="Mol. Biol. Evol.">
        <title>Third-Generation Sequencing Reveals the Adaptive Role of the Epigenome in Three Deep-Sea Polychaetes.</title>
        <authorList>
            <person name="Perez M."/>
            <person name="Aroh O."/>
            <person name="Sun Y."/>
            <person name="Lan Y."/>
            <person name="Juniper S.K."/>
            <person name="Young C.R."/>
            <person name="Angers B."/>
            <person name="Qian P.Y."/>
        </authorList>
    </citation>
    <scope>NUCLEOTIDE SEQUENCE</scope>
    <source>
        <strain evidence="13">R07B-5</strain>
    </source>
</reference>